<name>A0A2W5A4G9_9BACT</name>
<gene>
    <name evidence="4" type="ORF">DI626_02355</name>
</gene>
<feature type="DNA-binding region" description="H-T-H motif" evidence="2">
    <location>
        <begin position="34"/>
        <end position="53"/>
    </location>
</feature>
<dbReference type="AlphaFoldDB" id="A0A2W5A4G9"/>
<feature type="domain" description="HTH tetR-type" evidence="3">
    <location>
        <begin position="11"/>
        <end position="71"/>
    </location>
</feature>
<dbReference type="Gene3D" id="1.10.357.10">
    <property type="entry name" value="Tetracycline Repressor, domain 2"/>
    <property type="match status" value="1"/>
</dbReference>
<dbReference type="InterPro" id="IPR001647">
    <property type="entry name" value="HTH_TetR"/>
</dbReference>
<accession>A0A2W5A4G9</accession>
<evidence type="ECO:0000256" key="1">
    <source>
        <dbReference type="ARBA" id="ARBA00023125"/>
    </source>
</evidence>
<evidence type="ECO:0000313" key="4">
    <source>
        <dbReference type="EMBL" id="PZO88162.1"/>
    </source>
</evidence>
<evidence type="ECO:0000259" key="3">
    <source>
        <dbReference type="PROSITE" id="PS50977"/>
    </source>
</evidence>
<dbReference type="EMBL" id="QFNK01000026">
    <property type="protein sequence ID" value="PZO88162.1"/>
    <property type="molecule type" value="Genomic_DNA"/>
</dbReference>
<comment type="caution">
    <text evidence="4">The sequence shown here is derived from an EMBL/GenBank/DDBJ whole genome shotgun (WGS) entry which is preliminary data.</text>
</comment>
<evidence type="ECO:0000313" key="5">
    <source>
        <dbReference type="Proteomes" id="UP000249557"/>
    </source>
</evidence>
<dbReference type="Proteomes" id="UP000249557">
    <property type="component" value="Unassembled WGS sequence"/>
</dbReference>
<organism evidence="4 5">
    <name type="scientific">Micavibrio aeruginosavorus</name>
    <dbReference type="NCBI Taxonomy" id="349221"/>
    <lineage>
        <taxon>Bacteria</taxon>
        <taxon>Pseudomonadati</taxon>
        <taxon>Bdellovibrionota</taxon>
        <taxon>Bdellovibrionia</taxon>
        <taxon>Bdellovibrionales</taxon>
        <taxon>Pseudobdellovibrionaceae</taxon>
        <taxon>Micavibrio</taxon>
    </lineage>
</organism>
<keyword evidence="1 2" id="KW-0238">DNA-binding</keyword>
<dbReference type="PROSITE" id="PS50977">
    <property type="entry name" value="HTH_TETR_2"/>
    <property type="match status" value="1"/>
</dbReference>
<proteinExistence type="predicted"/>
<dbReference type="PANTHER" id="PTHR43479">
    <property type="entry name" value="ACREF/ENVCD OPERON REPRESSOR-RELATED"/>
    <property type="match status" value="1"/>
</dbReference>
<dbReference type="InterPro" id="IPR050624">
    <property type="entry name" value="HTH-type_Tx_Regulator"/>
</dbReference>
<dbReference type="GO" id="GO:0003677">
    <property type="term" value="F:DNA binding"/>
    <property type="evidence" value="ECO:0007669"/>
    <property type="project" value="UniProtKB-UniRule"/>
</dbReference>
<dbReference type="PRINTS" id="PR00455">
    <property type="entry name" value="HTHTETR"/>
</dbReference>
<dbReference type="InterPro" id="IPR009057">
    <property type="entry name" value="Homeodomain-like_sf"/>
</dbReference>
<dbReference type="Pfam" id="PF00440">
    <property type="entry name" value="TetR_N"/>
    <property type="match status" value="1"/>
</dbReference>
<sequence>MTMHRKKEQGLATRQKILEAAEDIFFEKGAALTTLEQIADRANVTRGAIYGHFKNKRMLLEHIIDSAVLPLLDIFRETISRDPIPSFEQLQKAHVQVITDIINSAELKKRLSIAFVKCEYTEEFAYLIEQSIHYHDEVRNIYKVFFSRMEKSGIKLAKNPEIMADALMLYVTGMLTEYFKHPGQTNLEKNINDYFDLFFFPISCPSPE</sequence>
<dbReference type="SUPFAM" id="SSF46689">
    <property type="entry name" value="Homeodomain-like"/>
    <property type="match status" value="1"/>
</dbReference>
<evidence type="ECO:0000256" key="2">
    <source>
        <dbReference type="PROSITE-ProRule" id="PRU00335"/>
    </source>
</evidence>
<dbReference type="PANTHER" id="PTHR43479:SF11">
    <property type="entry name" value="ACREF_ENVCD OPERON REPRESSOR-RELATED"/>
    <property type="match status" value="1"/>
</dbReference>
<reference evidence="4 5" key="1">
    <citation type="submission" date="2017-08" db="EMBL/GenBank/DDBJ databases">
        <title>Infants hospitalized years apart are colonized by the same room-sourced microbial strains.</title>
        <authorList>
            <person name="Brooks B."/>
            <person name="Olm M.R."/>
            <person name="Firek B.A."/>
            <person name="Baker R."/>
            <person name="Thomas B.C."/>
            <person name="Morowitz M.J."/>
            <person name="Banfield J.F."/>
        </authorList>
    </citation>
    <scope>NUCLEOTIDE SEQUENCE [LARGE SCALE GENOMIC DNA]</scope>
    <source>
        <strain evidence="4">S2_018_000_R2_104</strain>
    </source>
</reference>
<protein>
    <recommendedName>
        <fullName evidence="3">HTH tetR-type domain-containing protein</fullName>
    </recommendedName>
</protein>